<dbReference type="STRING" id="246404.A0A507DRN5"/>
<keyword evidence="9" id="KW-1185">Reference proteome</keyword>
<feature type="region of interest" description="Disordered" evidence="6">
    <location>
        <begin position="1"/>
        <end position="22"/>
    </location>
</feature>
<dbReference type="PANTHER" id="PTHR19848">
    <property type="entry name" value="WD40 REPEAT PROTEIN"/>
    <property type="match status" value="1"/>
</dbReference>
<name>A0A507DRN5_9FUNG</name>
<comment type="caution">
    <text evidence="8">The sequence shown here is derived from an EMBL/GenBank/DDBJ whole genome shotgun (WGS) entry which is preliminary data.</text>
</comment>
<reference evidence="8 9" key="1">
    <citation type="journal article" date="2019" name="Sci. Rep.">
        <title>Comparative genomics of chytrid fungi reveal insights into the obligate biotrophic and pathogenic lifestyle of Synchytrium endobioticum.</title>
        <authorList>
            <person name="van de Vossenberg B.T.L.H."/>
            <person name="Warris S."/>
            <person name="Nguyen H.D.T."/>
            <person name="van Gent-Pelzer M.P.E."/>
            <person name="Joly D.L."/>
            <person name="van de Geest H.C."/>
            <person name="Bonants P.J.M."/>
            <person name="Smith D.S."/>
            <person name="Levesque C.A."/>
            <person name="van der Lee T.A.J."/>
        </authorList>
    </citation>
    <scope>NUCLEOTIDE SEQUENCE [LARGE SCALE GENOMIC DNA]</scope>
    <source>
        <strain evidence="8 9">CBS 675.73</strain>
    </source>
</reference>
<dbReference type="EMBL" id="QEAP01000941">
    <property type="protein sequence ID" value="TPX53618.1"/>
    <property type="molecule type" value="Genomic_DNA"/>
</dbReference>
<dbReference type="GO" id="GO:0000027">
    <property type="term" value="P:ribosomal large subunit assembly"/>
    <property type="evidence" value="ECO:0007669"/>
    <property type="project" value="TreeGrafter"/>
</dbReference>
<feature type="repeat" description="WD" evidence="5">
    <location>
        <begin position="436"/>
        <end position="477"/>
    </location>
</feature>
<gene>
    <name evidence="8" type="ORF">CcCBS67573_g09680</name>
</gene>
<dbReference type="AlphaFoldDB" id="A0A507DRN5"/>
<dbReference type="InterPro" id="IPR019775">
    <property type="entry name" value="WD40_repeat_CS"/>
</dbReference>
<evidence type="ECO:0000259" key="7">
    <source>
        <dbReference type="Pfam" id="PF08154"/>
    </source>
</evidence>
<protein>
    <recommendedName>
        <fullName evidence="7">NLE domain-containing protein</fullName>
    </recommendedName>
</protein>
<evidence type="ECO:0000313" key="9">
    <source>
        <dbReference type="Proteomes" id="UP000320333"/>
    </source>
</evidence>
<evidence type="ECO:0000256" key="3">
    <source>
        <dbReference type="ARBA" id="ARBA00022737"/>
    </source>
</evidence>
<dbReference type="FunFam" id="2.130.10.10:FF:000464">
    <property type="entry name" value="Ribosome assembly protein 4"/>
    <property type="match status" value="1"/>
</dbReference>
<dbReference type="Pfam" id="PF08154">
    <property type="entry name" value="NLE"/>
    <property type="match status" value="1"/>
</dbReference>
<dbReference type="PRINTS" id="PR00319">
    <property type="entry name" value="GPROTEINB"/>
</dbReference>
<dbReference type="InterPro" id="IPR036322">
    <property type="entry name" value="WD40_repeat_dom_sf"/>
</dbReference>
<dbReference type="GO" id="GO:0005730">
    <property type="term" value="C:nucleolus"/>
    <property type="evidence" value="ECO:0007669"/>
    <property type="project" value="UniProtKB-SubCell"/>
</dbReference>
<evidence type="ECO:0000256" key="6">
    <source>
        <dbReference type="SAM" id="MobiDB-lite"/>
    </source>
</evidence>
<dbReference type="InterPro" id="IPR001632">
    <property type="entry name" value="WD40_G-protein_beta-like"/>
</dbReference>
<dbReference type="SUPFAM" id="SSF50978">
    <property type="entry name" value="WD40 repeat-like"/>
    <property type="match status" value="1"/>
</dbReference>
<evidence type="ECO:0000256" key="4">
    <source>
        <dbReference type="ARBA" id="ARBA00023242"/>
    </source>
</evidence>
<dbReference type="OrthoDB" id="10267436at2759"/>
<feature type="repeat" description="WD" evidence="5">
    <location>
        <begin position="227"/>
        <end position="273"/>
    </location>
</feature>
<dbReference type="InterPro" id="IPR020472">
    <property type="entry name" value="WD40_PAC1"/>
</dbReference>
<dbReference type="PROSITE" id="PS00678">
    <property type="entry name" value="WD_REPEATS_1"/>
    <property type="match status" value="2"/>
</dbReference>
<dbReference type="Pfam" id="PF00400">
    <property type="entry name" value="WD40"/>
    <property type="match status" value="8"/>
</dbReference>
<dbReference type="Gene3D" id="2.130.10.10">
    <property type="entry name" value="YVTN repeat-like/Quinoprotein amine dehydrogenase"/>
    <property type="match status" value="1"/>
</dbReference>
<feature type="repeat" description="WD" evidence="5">
    <location>
        <begin position="142"/>
        <end position="183"/>
    </location>
</feature>
<sequence>MKHRMDDEPAPQALTPGERYVKPRIKKQLDKAARDAALADIDPDRKIVAQLKSDEDDSVLGPLLNLPVGSTIQQLADIVNQLLQNEDPLPYAFFVDSKELSSTIHEDIIVNQGKSSEEMITITYRPQAVFKVRTVTRCSSSLNGHTEAVLIVSFSPDGSMLATGSGDTTIRIWDLNTETPRHTLQGHTNWVQMLAWSPDAKMLTSGSMDKTIRIWNPKTGKAMGDALKSHTQLITGLAWEPLHLNAQCNRFASSSKDQSIKIWNAITRQVIITMTSHTAPVTCIKWGGSGLLYSASRDKTVRVWDSKDGKLVRVLEGHGHWVNSLAVSSEFLVRTGGWDHTSKKFENAEEAHQAAVERYNSNKGTGPERLASCSDDFTIFLWTPETSKKPIARMTGHMQLVNHISFSPDGRTLASASFDKSVKLWDGFTGKFLDTLRGHVGAVYQVTFSSDSRQVLSGSRDSTLKVWDLKTRKLKMDLPGHADEVFSVDWSPGGDKVASGGKDRVVKM</sequence>
<evidence type="ECO:0000256" key="2">
    <source>
        <dbReference type="ARBA" id="ARBA00022574"/>
    </source>
</evidence>
<organism evidence="8 9">
    <name type="scientific">Chytriomyces confervae</name>
    <dbReference type="NCBI Taxonomy" id="246404"/>
    <lineage>
        <taxon>Eukaryota</taxon>
        <taxon>Fungi</taxon>
        <taxon>Fungi incertae sedis</taxon>
        <taxon>Chytridiomycota</taxon>
        <taxon>Chytridiomycota incertae sedis</taxon>
        <taxon>Chytridiomycetes</taxon>
        <taxon>Chytridiales</taxon>
        <taxon>Chytriomycetaceae</taxon>
        <taxon>Chytriomyces</taxon>
    </lineage>
</organism>
<keyword evidence="3" id="KW-0677">Repeat</keyword>
<evidence type="ECO:0000256" key="1">
    <source>
        <dbReference type="ARBA" id="ARBA00004604"/>
    </source>
</evidence>
<feature type="repeat" description="WD" evidence="5">
    <location>
        <begin position="274"/>
        <end position="314"/>
    </location>
</feature>
<feature type="repeat" description="WD" evidence="5">
    <location>
        <begin position="394"/>
        <end position="435"/>
    </location>
</feature>
<accession>A0A507DRN5</accession>
<dbReference type="InterPro" id="IPR001680">
    <property type="entry name" value="WD40_rpt"/>
</dbReference>
<dbReference type="PROSITE" id="PS50294">
    <property type="entry name" value="WD_REPEATS_REGION"/>
    <property type="match status" value="6"/>
</dbReference>
<keyword evidence="2 5" id="KW-0853">WD repeat</keyword>
<dbReference type="InterPro" id="IPR015943">
    <property type="entry name" value="WD40/YVTN_repeat-like_dom_sf"/>
</dbReference>
<dbReference type="PRINTS" id="PR00320">
    <property type="entry name" value="GPROTEINBRPT"/>
</dbReference>
<dbReference type="InterPro" id="IPR012972">
    <property type="entry name" value="NLE"/>
</dbReference>
<feature type="domain" description="NLE" evidence="7">
    <location>
        <begin position="48"/>
        <end position="106"/>
    </location>
</feature>
<evidence type="ECO:0000256" key="5">
    <source>
        <dbReference type="PROSITE-ProRule" id="PRU00221"/>
    </source>
</evidence>
<dbReference type="PROSITE" id="PS50082">
    <property type="entry name" value="WD_REPEATS_2"/>
    <property type="match status" value="7"/>
</dbReference>
<dbReference type="Proteomes" id="UP000320333">
    <property type="component" value="Unassembled WGS sequence"/>
</dbReference>
<feature type="repeat" description="WD" evidence="5">
    <location>
        <begin position="478"/>
        <end position="508"/>
    </location>
</feature>
<proteinExistence type="predicted"/>
<dbReference type="PANTHER" id="PTHR19848:SF0">
    <property type="entry name" value="NOTCHLESS PROTEIN HOMOLOG 1"/>
    <property type="match status" value="1"/>
</dbReference>
<dbReference type="CDD" id="cd00200">
    <property type="entry name" value="WD40"/>
    <property type="match status" value="1"/>
</dbReference>
<feature type="repeat" description="WD" evidence="5">
    <location>
        <begin position="184"/>
        <end position="225"/>
    </location>
</feature>
<comment type="subcellular location">
    <subcellularLocation>
        <location evidence="1">Nucleus</location>
        <location evidence="1">Nucleolus</location>
    </subcellularLocation>
</comment>
<dbReference type="SMART" id="SM00320">
    <property type="entry name" value="WD40"/>
    <property type="match status" value="8"/>
</dbReference>
<evidence type="ECO:0000313" key="8">
    <source>
        <dbReference type="EMBL" id="TPX53618.1"/>
    </source>
</evidence>
<keyword evidence="4" id="KW-0539">Nucleus</keyword>